<name>A0A9W4U441_9PLEO</name>
<protein>
    <recommendedName>
        <fullName evidence="2">NADP-dependent oxidoreductase domain-containing protein</fullName>
    </recommendedName>
</protein>
<dbReference type="Gene3D" id="3.20.20.100">
    <property type="entry name" value="NADP-dependent oxidoreductase domain"/>
    <property type="match status" value="1"/>
</dbReference>
<accession>A0A9W4U441</accession>
<keyword evidence="1" id="KW-0560">Oxidoreductase</keyword>
<sequence>MSPQLIFGAATFGAPPPAFETAESIRSLLSTLQNLNITHLDTAARYPPTNPGRSEELIGEVAASTANFQIDTKCLVNTATDGSGELSKERMSTSVEISLKRMKREQVDVLYAHRADPATSLEEQIRNFNGMIERGVCRAWGVSNFSPSTMQSLLKICDDKGLKKPKYYQGVYNLLARSMETNLLPLLRDHGIAFVGYAPLAGGFLTANLTLNNAQSTRLSSDNPIGRAMGPHFSAPALNAAMQNFTTALTEKGLSPVEVSLRWLVHHSPLAEEDGIILGASREEQIVKSAENIKKGKLNEAVLEDVQRLWESVEELRIAKIWGNDM</sequence>
<proteinExistence type="predicted"/>
<dbReference type="InterPro" id="IPR036812">
    <property type="entry name" value="NAD(P)_OxRdtase_dom_sf"/>
</dbReference>
<dbReference type="OrthoDB" id="48988at2759"/>
<gene>
    <name evidence="3" type="ORF">PDIGIT_LOCUS2551</name>
</gene>
<evidence type="ECO:0000256" key="1">
    <source>
        <dbReference type="ARBA" id="ARBA00023002"/>
    </source>
</evidence>
<dbReference type="InterPro" id="IPR023210">
    <property type="entry name" value="NADP_OxRdtase_dom"/>
</dbReference>
<dbReference type="Proteomes" id="UP001152607">
    <property type="component" value="Unassembled WGS sequence"/>
</dbReference>
<evidence type="ECO:0000313" key="4">
    <source>
        <dbReference type="Proteomes" id="UP001152607"/>
    </source>
</evidence>
<dbReference type="AlphaFoldDB" id="A0A9W4U441"/>
<comment type="caution">
    <text evidence="3">The sequence shown here is derived from an EMBL/GenBank/DDBJ whole genome shotgun (WGS) entry which is preliminary data.</text>
</comment>
<dbReference type="GO" id="GO:0016491">
    <property type="term" value="F:oxidoreductase activity"/>
    <property type="evidence" value="ECO:0007669"/>
    <property type="project" value="UniProtKB-KW"/>
</dbReference>
<dbReference type="PANTHER" id="PTHR43364">
    <property type="entry name" value="NADH-SPECIFIC METHYLGLYOXAL REDUCTASE-RELATED"/>
    <property type="match status" value="1"/>
</dbReference>
<dbReference type="GO" id="GO:0005829">
    <property type="term" value="C:cytosol"/>
    <property type="evidence" value="ECO:0007669"/>
    <property type="project" value="TreeGrafter"/>
</dbReference>
<evidence type="ECO:0000313" key="3">
    <source>
        <dbReference type="EMBL" id="CAI6293521.1"/>
    </source>
</evidence>
<dbReference type="Pfam" id="PF00248">
    <property type="entry name" value="Aldo_ket_red"/>
    <property type="match status" value="1"/>
</dbReference>
<dbReference type="PANTHER" id="PTHR43364:SF4">
    <property type="entry name" value="NAD(P)-LINKED OXIDOREDUCTASE SUPERFAMILY PROTEIN"/>
    <property type="match status" value="1"/>
</dbReference>
<keyword evidence="4" id="KW-1185">Reference proteome</keyword>
<evidence type="ECO:0000259" key="2">
    <source>
        <dbReference type="Pfam" id="PF00248"/>
    </source>
</evidence>
<dbReference type="InterPro" id="IPR050523">
    <property type="entry name" value="AKR_Detox_Biosynth"/>
</dbReference>
<feature type="domain" description="NADP-dependent oxidoreductase" evidence="2">
    <location>
        <begin position="5"/>
        <end position="310"/>
    </location>
</feature>
<reference evidence="3" key="1">
    <citation type="submission" date="2023-01" db="EMBL/GenBank/DDBJ databases">
        <authorList>
            <person name="Van Ghelder C."/>
            <person name="Rancurel C."/>
        </authorList>
    </citation>
    <scope>NUCLEOTIDE SEQUENCE</scope>
    <source>
        <strain evidence="3">CNCM I-4278</strain>
    </source>
</reference>
<organism evidence="3 4">
    <name type="scientific">Periconia digitata</name>
    <dbReference type="NCBI Taxonomy" id="1303443"/>
    <lineage>
        <taxon>Eukaryota</taxon>
        <taxon>Fungi</taxon>
        <taxon>Dikarya</taxon>
        <taxon>Ascomycota</taxon>
        <taxon>Pezizomycotina</taxon>
        <taxon>Dothideomycetes</taxon>
        <taxon>Pleosporomycetidae</taxon>
        <taxon>Pleosporales</taxon>
        <taxon>Massarineae</taxon>
        <taxon>Periconiaceae</taxon>
        <taxon>Periconia</taxon>
    </lineage>
</organism>
<dbReference type="SUPFAM" id="SSF51430">
    <property type="entry name" value="NAD(P)-linked oxidoreductase"/>
    <property type="match status" value="1"/>
</dbReference>
<dbReference type="EMBL" id="CAOQHR010000002">
    <property type="protein sequence ID" value="CAI6293521.1"/>
    <property type="molecule type" value="Genomic_DNA"/>
</dbReference>